<accession>A0ABQ9YMJ5</accession>
<dbReference type="Proteomes" id="UP001281761">
    <property type="component" value="Unassembled WGS sequence"/>
</dbReference>
<evidence type="ECO:0000313" key="2">
    <source>
        <dbReference type="Proteomes" id="UP001281761"/>
    </source>
</evidence>
<sequence length="91" mass="10384">MDTLLNPLKFQLDAYLAFPLPTKMGTDCLSIQLFVEQAATDPLSIPRIQTSFRDTGIFPRYPDLIQYVFSPLFSKIQPQFNNGDVRFGPKK</sequence>
<evidence type="ECO:0000313" key="1">
    <source>
        <dbReference type="EMBL" id="KAK2964865.1"/>
    </source>
</evidence>
<protein>
    <submittedName>
        <fullName evidence="1">Uncharacterized protein</fullName>
    </submittedName>
</protein>
<organism evidence="1 2">
    <name type="scientific">Blattamonas nauphoetae</name>
    <dbReference type="NCBI Taxonomy" id="2049346"/>
    <lineage>
        <taxon>Eukaryota</taxon>
        <taxon>Metamonada</taxon>
        <taxon>Preaxostyla</taxon>
        <taxon>Oxymonadida</taxon>
        <taxon>Blattamonas</taxon>
    </lineage>
</organism>
<gene>
    <name evidence="1" type="ORF">BLNAU_165</name>
</gene>
<comment type="caution">
    <text evidence="1">The sequence shown here is derived from an EMBL/GenBank/DDBJ whole genome shotgun (WGS) entry which is preliminary data.</text>
</comment>
<dbReference type="EMBL" id="JARBJD010000001">
    <property type="protein sequence ID" value="KAK2964865.1"/>
    <property type="molecule type" value="Genomic_DNA"/>
</dbReference>
<reference evidence="1 2" key="1">
    <citation type="journal article" date="2022" name="bioRxiv">
        <title>Genomics of Preaxostyla Flagellates Illuminates Evolutionary Transitions and the Path Towards Mitochondrial Loss.</title>
        <authorList>
            <person name="Novak L.V.F."/>
            <person name="Treitli S.C."/>
            <person name="Pyrih J."/>
            <person name="Halakuc P."/>
            <person name="Pipaliya S.V."/>
            <person name="Vacek V."/>
            <person name="Brzon O."/>
            <person name="Soukal P."/>
            <person name="Eme L."/>
            <person name="Dacks J.B."/>
            <person name="Karnkowska A."/>
            <person name="Elias M."/>
            <person name="Hampl V."/>
        </authorList>
    </citation>
    <scope>NUCLEOTIDE SEQUENCE [LARGE SCALE GENOMIC DNA]</scope>
    <source>
        <strain evidence="1">NAU3</strain>
        <tissue evidence="1">Gut</tissue>
    </source>
</reference>
<keyword evidence="2" id="KW-1185">Reference proteome</keyword>
<name>A0ABQ9YMJ5_9EUKA</name>
<proteinExistence type="predicted"/>